<reference evidence="2 3" key="1">
    <citation type="submission" date="2019-10" db="EMBL/GenBank/DDBJ databases">
        <title>Actinomadura rubteroloni sp. nov. and Actinomadura macrotermitis sp. nov., isolated from the gut of fungus growing-termite Macrotermes natalensis.</title>
        <authorList>
            <person name="Benndorf R."/>
            <person name="Martin K."/>
            <person name="Kuefner M."/>
            <person name="De Beer W."/>
            <person name="Kaster A.-K."/>
            <person name="Vollmers J."/>
            <person name="Poulsen M."/>
            <person name="Beemelmanns C."/>
        </authorList>
    </citation>
    <scope>NUCLEOTIDE SEQUENCE [LARGE SCALE GENOMIC DNA]</scope>
    <source>
        <strain evidence="2 3">RB68</strain>
    </source>
</reference>
<protein>
    <recommendedName>
        <fullName evidence="1">Carrier domain-containing protein</fullName>
    </recommendedName>
</protein>
<gene>
    <name evidence="2" type="ORF">ACRB68_17810</name>
</gene>
<evidence type="ECO:0000259" key="1">
    <source>
        <dbReference type="Pfam" id="PF00550"/>
    </source>
</evidence>
<dbReference type="AlphaFoldDB" id="A0A7K0BRT1"/>
<dbReference type="InterPro" id="IPR009081">
    <property type="entry name" value="PP-bd_ACP"/>
</dbReference>
<evidence type="ECO:0000313" key="2">
    <source>
        <dbReference type="EMBL" id="MQY03736.1"/>
    </source>
</evidence>
<proteinExistence type="predicted"/>
<name>A0A7K0BRT1_9ACTN</name>
<feature type="domain" description="Carrier" evidence="1">
    <location>
        <begin position="39"/>
        <end position="62"/>
    </location>
</feature>
<dbReference type="Gene3D" id="1.10.1200.10">
    <property type="entry name" value="ACP-like"/>
    <property type="match status" value="1"/>
</dbReference>
<dbReference type="Proteomes" id="UP000487268">
    <property type="component" value="Unassembled WGS sequence"/>
</dbReference>
<dbReference type="Pfam" id="PF00550">
    <property type="entry name" value="PP-binding"/>
    <property type="match status" value="1"/>
</dbReference>
<dbReference type="EMBL" id="WEGH01000001">
    <property type="protein sequence ID" value="MQY03736.1"/>
    <property type="molecule type" value="Genomic_DNA"/>
</dbReference>
<dbReference type="RefSeq" id="WP_153531622.1">
    <property type="nucleotide sequence ID" value="NZ_WEGH01000001.1"/>
</dbReference>
<evidence type="ECO:0000313" key="3">
    <source>
        <dbReference type="Proteomes" id="UP000487268"/>
    </source>
</evidence>
<dbReference type="OrthoDB" id="3480151at2"/>
<comment type="caution">
    <text evidence="2">The sequence shown here is derived from an EMBL/GenBank/DDBJ whole genome shotgun (WGS) entry which is preliminary data.</text>
</comment>
<dbReference type="InterPro" id="IPR036736">
    <property type="entry name" value="ACP-like_sf"/>
</dbReference>
<accession>A0A7K0BRT1</accession>
<keyword evidence="3" id="KW-1185">Reference proteome</keyword>
<dbReference type="SUPFAM" id="SSF47336">
    <property type="entry name" value="ACP-like"/>
    <property type="match status" value="1"/>
</dbReference>
<sequence length="89" mass="9475">MSNAELGTADEFLTEMEDIYADLKQVRRSIRLGDVIAKDLGVDSLDALEMLVVLENTYGVTLVGNPQVAAVETVGDLHTLLGALTGARA</sequence>
<organism evidence="2 3">
    <name type="scientific">Actinomadura macrotermitis</name>
    <dbReference type="NCBI Taxonomy" id="2585200"/>
    <lineage>
        <taxon>Bacteria</taxon>
        <taxon>Bacillati</taxon>
        <taxon>Actinomycetota</taxon>
        <taxon>Actinomycetes</taxon>
        <taxon>Streptosporangiales</taxon>
        <taxon>Thermomonosporaceae</taxon>
        <taxon>Actinomadura</taxon>
    </lineage>
</organism>